<dbReference type="AlphaFoldDB" id="A0A4R5D7I8"/>
<dbReference type="EMBL" id="SMFO01000001">
    <property type="protein sequence ID" value="TDE06143.1"/>
    <property type="molecule type" value="Genomic_DNA"/>
</dbReference>
<dbReference type="GO" id="GO:0070063">
    <property type="term" value="F:RNA polymerase binding"/>
    <property type="evidence" value="ECO:0007669"/>
    <property type="project" value="InterPro"/>
</dbReference>
<dbReference type="Proteomes" id="UP000294597">
    <property type="component" value="Unassembled WGS sequence"/>
</dbReference>
<organism evidence="2 3">
    <name type="scientific">Flavobacterium hiemivividum</name>
    <dbReference type="NCBI Taxonomy" id="2541734"/>
    <lineage>
        <taxon>Bacteria</taxon>
        <taxon>Pseudomonadati</taxon>
        <taxon>Bacteroidota</taxon>
        <taxon>Flavobacteriia</taxon>
        <taxon>Flavobacteriales</taxon>
        <taxon>Flavobacteriaceae</taxon>
        <taxon>Flavobacterium</taxon>
    </lineage>
</organism>
<dbReference type="GO" id="GO:0003746">
    <property type="term" value="F:translation elongation factor activity"/>
    <property type="evidence" value="ECO:0007669"/>
    <property type="project" value="UniProtKB-KW"/>
</dbReference>
<dbReference type="InterPro" id="IPR001437">
    <property type="entry name" value="Tscrpt_elong_fac_GreA/B_C"/>
</dbReference>
<dbReference type="PANTHER" id="PTHR30437">
    <property type="entry name" value="TRANSCRIPTION ELONGATION FACTOR GREA"/>
    <property type="match status" value="1"/>
</dbReference>
<dbReference type="RefSeq" id="WP_132108172.1">
    <property type="nucleotide sequence ID" value="NZ_SMFO01000001.1"/>
</dbReference>
<reference evidence="2 3" key="1">
    <citation type="submission" date="2019-03" db="EMBL/GenBank/DDBJ databases">
        <title>Flavobacterium TSA-D2 sp. nov., isolated from arctic soil.</title>
        <authorList>
            <person name="Chaudhary D.K."/>
        </authorList>
    </citation>
    <scope>NUCLEOTIDE SEQUENCE [LARGE SCALE GENOMIC DNA]</scope>
    <source>
        <strain evidence="2 3">TSA-D2</strain>
    </source>
</reference>
<accession>A0A4R5D7I8</accession>
<dbReference type="InterPro" id="IPR036953">
    <property type="entry name" value="GreA/GreB_C_sf"/>
</dbReference>
<dbReference type="GO" id="GO:0006354">
    <property type="term" value="P:DNA-templated transcription elongation"/>
    <property type="evidence" value="ECO:0007669"/>
    <property type="project" value="TreeGrafter"/>
</dbReference>
<dbReference type="GO" id="GO:0003677">
    <property type="term" value="F:DNA binding"/>
    <property type="evidence" value="ECO:0007669"/>
    <property type="project" value="InterPro"/>
</dbReference>
<protein>
    <submittedName>
        <fullName evidence="2">Transcription elongation factor GreAB</fullName>
    </submittedName>
</protein>
<proteinExistence type="predicted"/>
<dbReference type="SUPFAM" id="SSF54534">
    <property type="entry name" value="FKBP-like"/>
    <property type="match status" value="1"/>
</dbReference>
<comment type="caution">
    <text evidence="2">The sequence shown here is derived from an EMBL/GenBank/DDBJ whole genome shotgun (WGS) entry which is preliminary data.</text>
</comment>
<keyword evidence="3" id="KW-1185">Reference proteome</keyword>
<dbReference type="InterPro" id="IPR023459">
    <property type="entry name" value="Tscrpt_elong_fac_GreA/B_fam"/>
</dbReference>
<sequence length="128" mass="14405">MSQNIILTTGIYDLIKDHIRRKKTTATEEEVLKLQLKNAQQVTRKNLPEGIVTVDARVTVKNLGSGEEEIFTFVAPDKAKKRNNTESILTQAGLALVGCKVGDVINWVFEEQEKQLEILKVERLASKQ</sequence>
<dbReference type="Gene3D" id="3.10.50.30">
    <property type="entry name" value="Transcription elongation factor, GreA/GreB, C-terminal domain"/>
    <property type="match status" value="1"/>
</dbReference>
<evidence type="ECO:0000313" key="3">
    <source>
        <dbReference type="Proteomes" id="UP000294597"/>
    </source>
</evidence>
<feature type="domain" description="Transcription elongation factor GreA/GreB C-terminal" evidence="1">
    <location>
        <begin position="48"/>
        <end position="122"/>
    </location>
</feature>
<gene>
    <name evidence="2" type="ORF">E0F98_00530</name>
</gene>
<name>A0A4R5D7I8_9FLAO</name>
<dbReference type="PANTHER" id="PTHR30437:SF5">
    <property type="entry name" value="REGULATOR OF NUCLEOSIDE DIPHOSPHATE KINASE"/>
    <property type="match status" value="1"/>
</dbReference>
<keyword evidence="2" id="KW-0648">Protein biosynthesis</keyword>
<dbReference type="GO" id="GO:0032784">
    <property type="term" value="P:regulation of DNA-templated transcription elongation"/>
    <property type="evidence" value="ECO:0007669"/>
    <property type="project" value="InterPro"/>
</dbReference>
<keyword evidence="2" id="KW-0251">Elongation factor</keyword>
<evidence type="ECO:0000313" key="2">
    <source>
        <dbReference type="EMBL" id="TDE06143.1"/>
    </source>
</evidence>
<evidence type="ECO:0000259" key="1">
    <source>
        <dbReference type="Pfam" id="PF01272"/>
    </source>
</evidence>
<dbReference type="Pfam" id="PF01272">
    <property type="entry name" value="GreA_GreB"/>
    <property type="match status" value="1"/>
</dbReference>